<evidence type="ECO:0000256" key="1">
    <source>
        <dbReference type="ARBA" id="ARBA00023015"/>
    </source>
</evidence>
<dbReference type="InterPro" id="IPR036388">
    <property type="entry name" value="WH-like_DNA-bd_sf"/>
</dbReference>
<name>H5STY6_ACEAU</name>
<dbReference type="InterPro" id="IPR001845">
    <property type="entry name" value="HTH_ArsR_DNA-bd_dom"/>
</dbReference>
<proteinExistence type="predicted"/>
<dbReference type="CDD" id="cd00090">
    <property type="entry name" value="HTH_ARSR"/>
    <property type="match status" value="1"/>
</dbReference>
<dbReference type="PANTHER" id="PTHR43132">
    <property type="entry name" value="ARSENICAL RESISTANCE OPERON REPRESSOR ARSR-RELATED"/>
    <property type="match status" value="1"/>
</dbReference>
<dbReference type="Gene3D" id="1.10.10.10">
    <property type="entry name" value="Winged helix-like DNA-binding domain superfamily/Winged helix DNA-binding domain"/>
    <property type="match status" value="1"/>
</dbReference>
<evidence type="ECO:0000256" key="2">
    <source>
        <dbReference type="ARBA" id="ARBA00023125"/>
    </source>
</evidence>
<dbReference type="InterPro" id="IPR011991">
    <property type="entry name" value="ArsR-like_HTH"/>
</dbReference>
<dbReference type="PRINTS" id="PR00778">
    <property type="entry name" value="HTHARSR"/>
</dbReference>
<reference evidence="5" key="1">
    <citation type="journal article" date="2005" name="Environ. Microbiol.">
        <title>Genetic and functional properties of uncultivated thermophilic crenarchaeotes from a subsurface gold mine as revealed by analysis of genome fragments.</title>
        <authorList>
            <person name="Nunoura T."/>
            <person name="Hirayama H."/>
            <person name="Takami H."/>
            <person name="Oida H."/>
            <person name="Nishi S."/>
            <person name="Shimamura S."/>
            <person name="Suzuki Y."/>
            <person name="Inagaki F."/>
            <person name="Takai K."/>
            <person name="Nealson K.H."/>
            <person name="Horikoshi K."/>
        </authorList>
    </citation>
    <scope>NUCLEOTIDE SEQUENCE</scope>
</reference>
<dbReference type="SMART" id="SM00418">
    <property type="entry name" value="HTH_ARSR"/>
    <property type="match status" value="1"/>
</dbReference>
<feature type="domain" description="HTH arsR-type" evidence="4">
    <location>
        <begin position="1"/>
        <end position="95"/>
    </location>
</feature>
<dbReference type="EMBL" id="AP011803">
    <property type="protein sequence ID" value="BAL59986.1"/>
    <property type="molecule type" value="Genomic_DNA"/>
</dbReference>
<dbReference type="GO" id="GO:0003700">
    <property type="term" value="F:DNA-binding transcription factor activity"/>
    <property type="evidence" value="ECO:0007669"/>
    <property type="project" value="InterPro"/>
</dbReference>
<gene>
    <name evidence="5" type="ORF">HGMM_OP4C622</name>
</gene>
<evidence type="ECO:0000256" key="3">
    <source>
        <dbReference type="ARBA" id="ARBA00023163"/>
    </source>
</evidence>
<dbReference type="AlphaFoldDB" id="H5STY6"/>
<dbReference type="InterPro" id="IPR036390">
    <property type="entry name" value="WH_DNA-bd_sf"/>
</dbReference>
<reference evidence="5" key="2">
    <citation type="journal article" date="2012" name="PLoS ONE">
        <title>A Deeply Branching Thermophilic Bacterium with an Ancient Acetyl-CoA Pathway Dominates a Subsurface Ecosystem.</title>
        <authorList>
            <person name="Takami H."/>
            <person name="Noguchi H."/>
            <person name="Takaki Y."/>
            <person name="Uchiyama I."/>
            <person name="Toyoda A."/>
            <person name="Nishi S."/>
            <person name="Chee G.-J."/>
            <person name="Arai W."/>
            <person name="Nunoura T."/>
            <person name="Itoh T."/>
            <person name="Hattori M."/>
            <person name="Takai K."/>
        </authorList>
    </citation>
    <scope>NUCLEOTIDE SEQUENCE</scope>
</reference>
<organism evidence="5">
    <name type="scientific">Acetithermum autotrophicum</name>
    <dbReference type="NCBI Taxonomy" id="1446466"/>
    <lineage>
        <taxon>Bacteria</taxon>
        <taxon>Candidatus Bipolaricaulota</taxon>
        <taxon>Candidatus Acetithermum</taxon>
    </lineage>
</organism>
<dbReference type="InterPro" id="IPR051011">
    <property type="entry name" value="Metal_resp_trans_reg"/>
</dbReference>
<accession>H5STY6</accession>
<dbReference type="SUPFAM" id="SSF46785">
    <property type="entry name" value="Winged helix' DNA-binding domain"/>
    <property type="match status" value="1"/>
</dbReference>
<protein>
    <submittedName>
        <fullName evidence="5">ArsR family transcriptional regulator</fullName>
    </submittedName>
</protein>
<dbReference type="PROSITE" id="PS50987">
    <property type="entry name" value="HTH_ARSR_2"/>
    <property type="match status" value="1"/>
</dbReference>
<dbReference type="PANTHER" id="PTHR43132:SF2">
    <property type="entry name" value="ARSENICAL RESISTANCE OPERON REPRESSOR ARSR-RELATED"/>
    <property type="match status" value="1"/>
</dbReference>
<dbReference type="GO" id="GO:0003677">
    <property type="term" value="F:DNA binding"/>
    <property type="evidence" value="ECO:0007669"/>
    <property type="project" value="UniProtKB-KW"/>
</dbReference>
<dbReference type="Pfam" id="PF01022">
    <property type="entry name" value="HTH_5"/>
    <property type="match status" value="1"/>
</dbReference>
<keyword evidence="1" id="KW-0805">Transcription regulation</keyword>
<sequence length="114" mass="13310">MEDELTALQARICKVLSHPKRLQIIYALRTGERSVGELAQELKLSYANLSQHLRMLLEARLVEVRHQGRFSYYRLSTPQIAEACDLVRRALRERLTQLGELAHANNQKSERERR</sequence>
<dbReference type="NCBIfam" id="NF033788">
    <property type="entry name" value="HTH_metalloreg"/>
    <property type="match status" value="1"/>
</dbReference>
<evidence type="ECO:0000259" key="4">
    <source>
        <dbReference type="PROSITE" id="PS50987"/>
    </source>
</evidence>
<keyword evidence="2" id="KW-0238">DNA-binding</keyword>
<keyword evidence="3" id="KW-0804">Transcription</keyword>
<evidence type="ECO:0000313" key="5">
    <source>
        <dbReference type="EMBL" id="BAL59986.1"/>
    </source>
</evidence>